<evidence type="ECO:0000313" key="4">
    <source>
        <dbReference type="Proteomes" id="UP001149813"/>
    </source>
</evidence>
<dbReference type="Pfam" id="PF13430">
    <property type="entry name" value="DUF4112"/>
    <property type="match status" value="1"/>
</dbReference>
<dbReference type="InterPro" id="IPR025187">
    <property type="entry name" value="DUF4112"/>
</dbReference>
<keyword evidence="2" id="KW-0812">Transmembrane</keyword>
<protein>
    <submittedName>
        <fullName evidence="3">Uncharacterized protein</fullName>
    </submittedName>
</protein>
<dbReference type="EMBL" id="JANBOJ010000073">
    <property type="protein sequence ID" value="KAJ1723261.1"/>
    <property type="molecule type" value="Genomic_DNA"/>
</dbReference>
<dbReference type="AlphaFoldDB" id="A0A9W7Y1H2"/>
<keyword evidence="4" id="KW-1185">Reference proteome</keyword>
<gene>
    <name evidence="3" type="ORF">LPJ53_002359</name>
</gene>
<proteinExistence type="predicted"/>
<organism evidence="3 4">
    <name type="scientific">Coemansia erecta</name>
    <dbReference type="NCBI Taxonomy" id="147472"/>
    <lineage>
        <taxon>Eukaryota</taxon>
        <taxon>Fungi</taxon>
        <taxon>Fungi incertae sedis</taxon>
        <taxon>Zoopagomycota</taxon>
        <taxon>Kickxellomycotina</taxon>
        <taxon>Kickxellomycetes</taxon>
        <taxon>Kickxellales</taxon>
        <taxon>Kickxellaceae</taxon>
        <taxon>Coemansia</taxon>
    </lineage>
</organism>
<feature type="region of interest" description="Disordered" evidence="1">
    <location>
        <begin position="128"/>
        <end position="147"/>
    </location>
</feature>
<name>A0A9W7Y1H2_9FUNG</name>
<reference evidence="3" key="1">
    <citation type="submission" date="2022-07" db="EMBL/GenBank/DDBJ databases">
        <title>Phylogenomic reconstructions and comparative analyses of Kickxellomycotina fungi.</title>
        <authorList>
            <person name="Reynolds N.K."/>
            <person name="Stajich J.E."/>
            <person name="Barry K."/>
            <person name="Grigoriev I.V."/>
            <person name="Crous P."/>
            <person name="Smith M.E."/>
        </authorList>
    </citation>
    <scope>NUCLEOTIDE SEQUENCE</scope>
    <source>
        <strain evidence="3">NBRC 32514</strain>
    </source>
</reference>
<evidence type="ECO:0000313" key="3">
    <source>
        <dbReference type="EMBL" id="KAJ1723261.1"/>
    </source>
</evidence>
<dbReference type="OrthoDB" id="2103474at2759"/>
<feature type="transmembrane region" description="Helical" evidence="2">
    <location>
        <begin position="45"/>
        <end position="68"/>
    </location>
</feature>
<accession>A0A9W7Y1H2</accession>
<dbReference type="PANTHER" id="PTHR35519:SF2">
    <property type="entry name" value="PH DOMAIN PROTEIN"/>
    <property type="match status" value="1"/>
</dbReference>
<keyword evidence="2" id="KW-1133">Transmembrane helix</keyword>
<feature type="transmembrane region" description="Helical" evidence="2">
    <location>
        <begin position="88"/>
        <end position="108"/>
    </location>
</feature>
<sequence length="147" mass="17187">MASQESRVPQYLTVAEKKADLHKLYRRARHLDRKWSIGCHKPDEFTLLAIIPFVGDFMSTTLAIGYMRQIHHTFVLSDDVEKQMVDKVIINFIISIIPLVGWILRRIYGVNKRNYRILEKYILATASREEEPQSSSNRSAAKNKRRK</sequence>
<dbReference type="Proteomes" id="UP001149813">
    <property type="component" value="Unassembled WGS sequence"/>
</dbReference>
<keyword evidence="2" id="KW-0472">Membrane</keyword>
<dbReference type="PANTHER" id="PTHR35519">
    <property type="entry name" value="MEMBRANE PROTEINS"/>
    <property type="match status" value="1"/>
</dbReference>
<evidence type="ECO:0000256" key="2">
    <source>
        <dbReference type="SAM" id="Phobius"/>
    </source>
</evidence>
<evidence type="ECO:0000256" key="1">
    <source>
        <dbReference type="SAM" id="MobiDB-lite"/>
    </source>
</evidence>
<comment type="caution">
    <text evidence="3">The sequence shown here is derived from an EMBL/GenBank/DDBJ whole genome shotgun (WGS) entry which is preliminary data.</text>
</comment>